<comment type="caution">
    <text evidence="1">The sequence shown here is derived from an EMBL/GenBank/DDBJ whole genome shotgun (WGS) entry which is preliminary data.</text>
</comment>
<reference evidence="2" key="1">
    <citation type="submission" date="2017-09" db="EMBL/GenBank/DDBJ databases">
        <title>Depth-based differentiation of microbial function through sediment-hosted aquifers and enrichment of novel symbionts in the deep terrestrial subsurface.</title>
        <authorList>
            <person name="Probst A.J."/>
            <person name="Ladd B."/>
            <person name="Jarett J.K."/>
            <person name="Geller-Mcgrath D.E."/>
            <person name="Sieber C.M.K."/>
            <person name="Emerson J.B."/>
            <person name="Anantharaman K."/>
            <person name="Thomas B.C."/>
            <person name="Malmstrom R."/>
            <person name="Stieglmeier M."/>
            <person name="Klingl A."/>
            <person name="Woyke T."/>
            <person name="Ryan C.M."/>
            <person name="Banfield J.F."/>
        </authorList>
    </citation>
    <scope>NUCLEOTIDE SEQUENCE [LARGE SCALE GENOMIC DNA]</scope>
</reference>
<dbReference type="AlphaFoldDB" id="A0A2M6WL89"/>
<protein>
    <submittedName>
        <fullName evidence="1">Uncharacterized protein</fullName>
    </submittedName>
</protein>
<dbReference type="Proteomes" id="UP000229335">
    <property type="component" value="Unassembled WGS sequence"/>
</dbReference>
<sequence>MRLFLFWTSNEPEIKNLIAALKKESHQVIYWVGDKQEEKGDDFPEIIFQEHNQAQMGLLAEGVDDSDFLPPGKDLIEQLYQTESLVL</sequence>
<name>A0A2M6WL89_9BACT</name>
<evidence type="ECO:0000313" key="2">
    <source>
        <dbReference type="Proteomes" id="UP000229335"/>
    </source>
</evidence>
<feature type="non-terminal residue" evidence="1">
    <location>
        <position position="87"/>
    </location>
</feature>
<organism evidence="1 2">
    <name type="scientific">Candidatus Falkowbacteria bacterium CG10_big_fil_rev_8_21_14_0_10_43_11</name>
    <dbReference type="NCBI Taxonomy" id="1974568"/>
    <lineage>
        <taxon>Bacteria</taxon>
        <taxon>Candidatus Falkowiibacteriota</taxon>
    </lineage>
</organism>
<proteinExistence type="predicted"/>
<accession>A0A2M6WL89</accession>
<evidence type="ECO:0000313" key="1">
    <source>
        <dbReference type="EMBL" id="PIT93535.1"/>
    </source>
</evidence>
<gene>
    <name evidence="1" type="ORF">COU00_03865</name>
</gene>
<dbReference type="EMBL" id="PFAS01000069">
    <property type="protein sequence ID" value="PIT93535.1"/>
    <property type="molecule type" value="Genomic_DNA"/>
</dbReference>